<dbReference type="InterPro" id="IPR010897">
    <property type="entry name" value="Spore_II_P"/>
</dbReference>
<accession>A0A3D8P4M1</accession>
<comment type="caution">
    <text evidence="2">The sequence shown here is derived from an EMBL/GenBank/DDBJ whole genome shotgun (WGS) entry which is preliminary data.</text>
</comment>
<evidence type="ECO:0000256" key="1">
    <source>
        <dbReference type="SAM" id="Phobius"/>
    </source>
</evidence>
<feature type="transmembrane region" description="Helical" evidence="1">
    <location>
        <begin position="15"/>
        <end position="36"/>
    </location>
</feature>
<dbReference type="OrthoDB" id="1633470at2"/>
<dbReference type="AlphaFoldDB" id="A0A3D8P4M1"/>
<evidence type="ECO:0000313" key="2">
    <source>
        <dbReference type="EMBL" id="RDV82413.1"/>
    </source>
</evidence>
<proteinExistence type="predicted"/>
<reference evidence="2 3" key="1">
    <citation type="submission" date="2018-08" db="EMBL/GenBank/DDBJ databases">
        <title>Form III RuBisCO-mediated autotrophy in Thermodesulfobium bacteria.</title>
        <authorList>
            <person name="Toshchakov S.V."/>
            <person name="Kublanov I.V."/>
            <person name="Frolov E."/>
            <person name="Bonch-Osmolovskaya E.A."/>
            <person name="Tourova T.P."/>
            <person name="Chernych N.A."/>
            <person name="Lebedinsky A.V."/>
        </authorList>
    </citation>
    <scope>NUCLEOTIDE SEQUENCE [LARGE SCALE GENOMIC DNA]</scope>
    <source>
        <strain evidence="2 3">SR</strain>
    </source>
</reference>
<gene>
    <name evidence="2" type="ORF">DXX99_07360</name>
</gene>
<keyword evidence="1" id="KW-0472">Membrane</keyword>
<keyword evidence="1" id="KW-1133">Transmembrane helix</keyword>
<dbReference type="NCBIfam" id="TIGR02867">
    <property type="entry name" value="spore_II_P"/>
    <property type="match status" value="1"/>
</dbReference>
<evidence type="ECO:0008006" key="4">
    <source>
        <dbReference type="Google" id="ProtNLM"/>
    </source>
</evidence>
<organism evidence="2 3">
    <name type="scientific">Ammonifex thiophilus</name>
    <dbReference type="NCBI Taxonomy" id="444093"/>
    <lineage>
        <taxon>Bacteria</taxon>
        <taxon>Bacillati</taxon>
        <taxon>Bacillota</taxon>
        <taxon>Clostridia</taxon>
        <taxon>Thermoanaerobacterales</taxon>
        <taxon>Thermoanaerobacteraceae</taxon>
        <taxon>Ammonifex</taxon>
    </lineage>
</organism>
<name>A0A3D8P4M1_9THEO</name>
<keyword evidence="1" id="KW-0812">Transmembrane</keyword>
<keyword evidence="3" id="KW-1185">Reference proteome</keyword>
<protein>
    <recommendedName>
        <fullName evidence="4">Stage II sporulation protein P</fullName>
    </recommendedName>
</protein>
<evidence type="ECO:0000313" key="3">
    <source>
        <dbReference type="Proteomes" id="UP000256329"/>
    </source>
</evidence>
<dbReference type="EMBL" id="QSLN01000010">
    <property type="protein sequence ID" value="RDV82413.1"/>
    <property type="molecule type" value="Genomic_DNA"/>
</dbReference>
<dbReference type="Proteomes" id="UP000256329">
    <property type="component" value="Unassembled WGS sequence"/>
</dbReference>
<sequence>MKIYPGGGFTLFRKGLYLLVLTCLFGLPLAGFFLAVQKGWLTYRQCLVSCLPYVREPGLSPSLHLVWERKNWLRLVLPLGEETVLAVAAPAPSPPPKKEDGRPRPLIIIYNTHTGEAYAPTEGVARVEGGRGGVVKVAAVLAQELEQRGFRVLRSDKIHDTCYATSYLESEKTVKELLVAHPEAVAVFDIHRDSRQPQNARVLEIKGQAVAHVLIVVGSGERQPFPTWEQNLAFARRVAAKADAMYPGLCRGVRVKGGRYNQHLHPRALLFEIGGVDNTLEEAERAAVLWAEVLAAALAEELSP</sequence>
<dbReference type="Pfam" id="PF07454">
    <property type="entry name" value="SpoIIP"/>
    <property type="match status" value="1"/>
</dbReference>